<name>A0ABP0TY48_9BRYO</name>
<protein>
    <recommendedName>
        <fullName evidence="4">NADH-plastoquinone oxidoreductase subunit K</fullName>
    </recommendedName>
</protein>
<gene>
    <name evidence="2" type="ORF">CSSPTR1EN2_LOCUS9067</name>
</gene>
<dbReference type="EMBL" id="OZ019908">
    <property type="protein sequence ID" value="CAK9207959.1"/>
    <property type="molecule type" value="Genomic_DNA"/>
</dbReference>
<evidence type="ECO:0000256" key="1">
    <source>
        <dbReference type="SAM" id="MobiDB-lite"/>
    </source>
</evidence>
<evidence type="ECO:0000313" key="3">
    <source>
        <dbReference type="Proteomes" id="UP001497512"/>
    </source>
</evidence>
<proteinExistence type="predicted"/>
<feature type="region of interest" description="Disordered" evidence="1">
    <location>
        <begin position="45"/>
        <end position="68"/>
    </location>
</feature>
<evidence type="ECO:0000313" key="2">
    <source>
        <dbReference type="EMBL" id="CAK9207959.1"/>
    </source>
</evidence>
<accession>A0ABP0TY48</accession>
<sequence>MESVLGFHHLDTDLNTERYLVQDPIRDLNSGLSFGGGFEALRERRKQTGILSPRYRPEYRQTPLSGSH</sequence>
<evidence type="ECO:0008006" key="4">
    <source>
        <dbReference type="Google" id="ProtNLM"/>
    </source>
</evidence>
<dbReference type="Proteomes" id="UP001497512">
    <property type="component" value="Chromosome 16"/>
</dbReference>
<organism evidence="2 3">
    <name type="scientific">Sphagnum troendelagicum</name>
    <dbReference type="NCBI Taxonomy" id="128251"/>
    <lineage>
        <taxon>Eukaryota</taxon>
        <taxon>Viridiplantae</taxon>
        <taxon>Streptophyta</taxon>
        <taxon>Embryophyta</taxon>
        <taxon>Bryophyta</taxon>
        <taxon>Sphagnophytina</taxon>
        <taxon>Sphagnopsida</taxon>
        <taxon>Sphagnales</taxon>
        <taxon>Sphagnaceae</taxon>
        <taxon>Sphagnum</taxon>
    </lineage>
</organism>
<keyword evidence="3" id="KW-1185">Reference proteome</keyword>
<reference evidence="2" key="1">
    <citation type="submission" date="2024-02" db="EMBL/GenBank/DDBJ databases">
        <authorList>
            <consortium name="ELIXIR-Norway"/>
            <consortium name="Elixir Norway"/>
        </authorList>
    </citation>
    <scope>NUCLEOTIDE SEQUENCE</scope>
</reference>